<accession>A0AAD9JUS6</accession>
<keyword evidence="3" id="KW-1185">Reference proteome</keyword>
<proteinExistence type="predicted"/>
<organism evidence="2 3">
    <name type="scientific">Ridgeia piscesae</name>
    <name type="common">Tubeworm</name>
    <dbReference type="NCBI Taxonomy" id="27915"/>
    <lineage>
        <taxon>Eukaryota</taxon>
        <taxon>Metazoa</taxon>
        <taxon>Spiralia</taxon>
        <taxon>Lophotrochozoa</taxon>
        <taxon>Annelida</taxon>
        <taxon>Polychaeta</taxon>
        <taxon>Sedentaria</taxon>
        <taxon>Canalipalpata</taxon>
        <taxon>Sabellida</taxon>
        <taxon>Siboglinidae</taxon>
        <taxon>Ridgeia</taxon>
    </lineage>
</organism>
<sequence>MSTWDRYQEKTKPGIFNEKSRPDGQQHDAKHRDVFKGNIGTCLKRHVYNSCVLQAMIYGAETWPSKEQASSHTYSDKKEYVKHHISWLMI</sequence>
<evidence type="ECO:0000313" key="2">
    <source>
        <dbReference type="EMBL" id="KAK2159571.1"/>
    </source>
</evidence>
<dbReference type="Proteomes" id="UP001209878">
    <property type="component" value="Unassembled WGS sequence"/>
</dbReference>
<comment type="caution">
    <text evidence="2">The sequence shown here is derived from an EMBL/GenBank/DDBJ whole genome shotgun (WGS) entry which is preliminary data.</text>
</comment>
<protein>
    <submittedName>
        <fullName evidence="2">Uncharacterized protein</fullName>
    </submittedName>
</protein>
<reference evidence="2" key="1">
    <citation type="journal article" date="2023" name="Mol. Biol. Evol.">
        <title>Third-Generation Sequencing Reveals the Adaptive Role of the Epigenome in Three Deep-Sea Polychaetes.</title>
        <authorList>
            <person name="Perez M."/>
            <person name="Aroh O."/>
            <person name="Sun Y."/>
            <person name="Lan Y."/>
            <person name="Juniper S.K."/>
            <person name="Young C.R."/>
            <person name="Angers B."/>
            <person name="Qian P.Y."/>
        </authorList>
    </citation>
    <scope>NUCLEOTIDE SEQUENCE</scope>
    <source>
        <strain evidence="2">R07B-5</strain>
    </source>
</reference>
<evidence type="ECO:0000256" key="1">
    <source>
        <dbReference type="SAM" id="MobiDB-lite"/>
    </source>
</evidence>
<dbReference type="EMBL" id="JAODUO010001705">
    <property type="protein sequence ID" value="KAK2159571.1"/>
    <property type="molecule type" value="Genomic_DNA"/>
</dbReference>
<name>A0AAD9JUS6_RIDPI</name>
<evidence type="ECO:0000313" key="3">
    <source>
        <dbReference type="Proteomes" id="UP001209878"/>
    </source>
</evidence>
<feature type="region of interest" description="Disordered" evidence="1">
    <location>
        <begin position="1"/>
        <end position="29"/>
    </location>
</feature>
<dbReference type="AlphaFoldDB" id="A0AAD9JUS6"/>
<gene>
    <name evidence="2" type="ORF">NP493_1705g00000</name>
</gene>